<comment type="caution">
    <text evidence="2">The sequence shown here is derived from an EMBL/GenBank/DDBJ whole genome shotgun (WGS) entry which is preliminary data.</text>
</comment>
<dbReference type="AlphaFoldDB" id="A0A0F4Z0I8"/>
<protein>
    <submittedName>
        <fullName evidence="2">Uncharacterized protein</fullName>
    </submittedName>
</protein>
<dbReference type="RefSeq" id="XP_013330477.1">
    <property type="nucleotide sequence ID" value="XM_013475023.1"/>
</dbReference>
<organism evidence="2 3">
    <name type="scientific">Rasamsonia emersonii (strain ATCC 16479 / CBS 393.64 / IMI 116815)</name>
    <dbReference type="NCBI Taxonomy" id="1408163"/>
    <lineage>
        <taxon>Eukaryota</taxon>
        <taxon>Fungi</taxon>
        <taxon>Dikarya</taxon>
        <taxon>Ascomycota</taxon>
        <taxon>Pezizomycotina</taxon>
        <taxon>Eurotiomycetes</taxon>
        <taxon>Eurotiomycetidae</taxon>
        <taxon>Eurotiales</taxon>
        <taxon>Trichocomaceae</taxon>
        <taxon>Rasamsonia</taxon>
    </lineage>
</organism>
<keyword evidence="3" id="KW-1185">Reference proteome</keyword>
<sequence length="198" mass="22038">MAKRAETEWKVSLRDFTGPEATWQATEEAKAIFERIKAHKSIFLALGTRWLMGYLVTDPPASGQNTSPLANLLSPDELNTLQRLLNKINPNSSDRNAPPAGDYDPIRDTPSRRPRRGRVDRIGLTASDVPDSSAMETSSLDEDSSSDYLPEADPDWTRRVSGDTTENSPPPTNCNISRLMILKTLSIQHMPFEIEVVT</sequence>
<feature type="compositionally biased region" description="Basic and acidic residues" evidence="1">
    <location>
        <begin position="104"/>
        <end position="121"/>
    </location>
</feature>
<dbReference type="Proteomes" id="UP000053958">
    <property type="component" value="Unassembled WGS sequence"/>
</dbReference>
<accession>A0A0F4Z0I8</accession>
<feature type="compositionally biased region" description="Acidic residues" evidence="1">
    <location>
        <begin position="139"/>
        <end position="154"/>
    </location>
</feature>
<feature type="region of interest" description="Disordered" evidence="1">
    <location>
        <begin position="87"/>
        <end position="172"/>
    </location>
</feature>
<gene>
    <name evidence="2" type="ORF">T310_2096</name>
</gene>
<evidence type="ECO:0000313" key="2">
    <source>
        <dbReference type="EMBL" id="KKA23865.1"/>
    </source>
</evidence>
<evidence type="ECO:0000313" key="3">
    <source>
        <dbReference type="Proteomes" id="UP000053958"/>
    </source>
</evidence>
<dbReference type="OrthoDB" id="4171673at2759"/>
<name>A0A0F4Z0I8_RASE3</name>
<evidence type="ECO:0000256" key="1">
    <source>
        <dbReference type="SAM" id="MobiDB-lite"/>
    </source>
</evidence>
<reference evidence="2 3" key="1">
    <citation type="submission" date="2015-04" db="EMBL/GenBank/DDBJ databases">
        <authorList>
            <person name="Heijne W.H."/>
            <person name="Fedorova N.D."/>
            <person name="Nierman W.C."/>
            <person name="Vollebregt A.W."/>
            <person name="Zhao Z."/>
            <person name="Wu L."/>
            <person name="Kumar M."/>
            <person name="Stam H."/>
            <person name="van den Berg M.A."/>
            <person name="Pel H.J."/>
        </authorList>
    </citation>
    <scope>NUCLEOTIDE SEQUENCE [LARGE SCALE GENOMIC DNA]</scope>
    <source>
        <strain evidence="2 3">CBS 393.64</strain>
    </source>
</reference>
<dbReference type="EMBL" id="LASV01000084">
    <property type="protein sequence ID" value="KKA23865.1"/>
    <property type="molecule type" value="Genomic_DNA"/>
</dbReference>
<proteinExistence type="predicted"/>
<dbReference type="GeneID" id="25314447"/>